<comment type="function">
    <text evidence="8">Serine hydrolase involved in the detoxification of formaldehyde.</text>
</comment>
<dbReference type="GO" id="GO:0052689">
    <property type="term" value="F:carboxylic ester hydrolase activity"/>
    <property type="evidence" value="ECO:0007669"/>
    <property type="project" value="UniProtKB-KW"/>
</dbReference>
<feature type="active site" description="Charge relay system" evidence="7">
    <location>
        <position position="258"/>
    </location>
</feature>
<dbReference type="OrthoDB" id="9782200at2"/>
<dbReference type="PANTHER" id="PTHR10061:SF0">
    <property type="entry name" value="S-FORMYLGLUTATHIONE HYDROLASE"/>
    <property type="match status" value="1"/>
</dbReference>
<organism evidence="9 10">
    <name type="scientific">Nannocystis exedens</name>
    <dbReference type="NCBI Taxonomy" id="54"/>
    <lineage>
        <taxon>Bacteria</taxon>
        <taxon>Pseudomonadati</taxon>
        <taxon>Myxococcota</taxon>
        <taxon>Polyangia</taxon>
        <taxon>Nannocystales</taxon>
        <taxon>Nannocystaceae</taxon>
        <taxon>Nannocystis</taxon>
    </lineage>
</organism>
<dbReference type="RefSeq" id="WP_096332679.1">
    <property type="nucleotide sequence ID" value="NZ_FOMX01000011.1"/>
</dbReference>
<dbReference type="EMBL" id="FOMX01000011">
    <property type="protein sequence ID" value="SFE30149.1"/>
    <property type="molecule type" value="Genomic_DNA"/>
</dbReference>
<proteinExistence type="inferred from homology"/>
<name>A0A1I1ZEM2_9BACT</name>
<feature type="active site" description="Charge relay system" evidence="7">
    <location>
        <position position="148"/>
    </location>
</feature>
<dbReference type="Proteomes" id="UP000199400">
    <property type="component" value="Unassembled WGS sequence"/>
</dbReference>
<dbReference type="EC" id="3.1.2.12" evidence="2 6"/>
<evidence type="ECO:0000256" key="6">
    <source>
        <dbReference type="NCBIfam" id="TIGR02821"/>
    </source>
</evidence>
<dbReference type="Pfam" id="PF00756">
    <property type="entry name" value="Esterase"/>
    <property type="match status" value="1"/>
</dbReference>
<evidence type="ECO:0000313" key="10">
    <source>
        <dbReference type="Proteomes" id="UP000199400"/>
    </source>
</evidence>
<dbReference type="AlphaFoldDB" id="A0A1I1ZEM2"/>
<dbReference type="InterPro" id="IPR014186">
    <property type="entry name" value="S-formylglutathione_hydrol"/>
</dbReference>
<keyword evidence="3 8" id="KW-0719">Serine esterase</keyword>
<evidence type="ECO:0000313" key="9">
    <source>
        <dbReference type="EMBL" id="SFE30149.1"/>
    </source>
</evidence>
<dbReference type="Gene3D" id="3.40.50.1820">
    <property type="entry name" value="alpha/beta hydrolase"/>
    <property type="match status" value="1"/>
</dbReference>
<dbReference type="GO" id="GO:0005829">
    <property type="term" value="C:cytosol"/>
    <property type="evidence" value="ECO:0007669"/>
    <property type="project" value="TreeGrafter"/>
</dbReference>
<sequence>MELRTIGESRCFGGVQGTYSHASTTTGTEMRLSVFVPEQGRSRALPAVIYLSGLSCTEENFTVKAGAQRYAAELGLIVIAPDTSPRGPGVADDPAYDLGQGAGFYVDATESPWARHFRMYSYVAEELPALIAGHFPLRAGALGIMGHSMGGHGALVLGLREQATFASVSALAPIATPSQVPWGIKAFSAYLGPDERRWRPYDATALVEDGRRRADLIRIDQGEADKFLGEQLRPEVFAAACARAGQAVAMHRHAGYDHGYFFVATMIGDHLRHHAELLARR</sequence>
<evidence type="ECO:0000256" key="3">
    <source>
        <dbReference type="ARBA" id="ARBA00022487"/>
    </source>
</evidence>
<evidence type="ECO:0000256" key="7">
    <source>
        <dbReference type="PIRSR" id="PIRSR614186-1"/>
    </source>
</evidence>
<dbReference type="SUPFAM" id="SSF53474">
    <property type="entry name" value="alpha/beta-Hydrolases"/>
    <property type="match status" value="1"/>
</dbReference>
<comment type="catalytic activity">
    <reaction evidence="5 8">
        <text>S-formylglutathione + H2O = formate + glutathione + H(+)</text>
        <dbReference type="Rhea" id="RHEA:14961"/>
        <dbReference type="ChEBI" id="CHEBI:15377"/>
        <dbReference type="ChEBI" id="CHEBI:15378"/>
        <dbReference type="ChEBI" id="CHEBI:15740"/>
        <dbReference type="ChEBI" id="CHEBI:57688"/>
        <dbReference type="ChEBI" id="CHEBI:57925"/>
        <dbReference type="EC" id="3.1.2.12"/>
    </reaction>
</comment>
<dbReference type="FunFam" id="3.40.50.1820:FF:000002">
    <property type="entry name" value="S-formylglutathione hydrolase"/>
    <property type="match status" value="1"/>
</dbReference>
<evidence type="ECO:0000256" key="2">
    <source>
        <dbReference type="ARBA" id="ARBA00012479"/>
    </source>
</evidence>
<dbReference type="STRING" id="54.SAMN02745121_03786"/>
<evidence type="ECO:0000256" key="1">
    <source>
        <dbReference type="ARBA" id="ARBA00005622"/>
    </source>
</evidence>
<evidence type="ECO:0000256" key="5">
    <source>
        <dbReference type="ARBA" id="ARBA00047590"/>
    </source>
</evidence>
<dbReference type="PANTHER" id="PTHR10061">
    <property type="entry name" value="S-FORMYLGLUTATHIONE HYDROLASE"/>
    <property type="match status" value="1"/>
</dbReference>
<dbReference type="NCBIfam" id="TIGR02821">
    <property type="entry name" value="fghA_ester_D"/>
    <property type="match status" value="1"/>
</dbReference>
<gene>
    <name evidence="9" type="ORF">SAMN02745121_03786</name>
</gene>
<reference evidence="10" key="1">
    <citation type="submission" date="2016-10" db="EMBL/GenBank/DDBJ databases">
        <authorList>
            <person name="Varghese N."/>
            <person name="Submissions S."/>
        </authorList>
    </citation>
    <scope>NUCLEOTIDE SEQUENCE [LARGE SCALE GENOMIC DNA]</scope>
    <source>
        <strain evidence="10">ATCC 25963</strain>
    </source>
</reference>
<dbReference type="GO" id="GO:0018738">
    <property type="term" value="F:S-formylglutathione hydrolase activity"/>
    <property type="evidence" value="ECO:0007669"/>
    <property type="project" value="UniProtKB-UniRule"/>
</dbReference>
<keyword evidence="10" id="KW-1185">Reference proteome</keyword>
<protein>
    <recommendedName>
        <fullName evidence="2 6">S-formylglutathione hydrolase</fullName>
        <ecNumber evidence="2 6">3.1.2.12</ecNumber>
    </recommendedName>
</protein>
<dbReference type="InterPro" id="IPR000801">
    <property type="entry name" value="Esterase-like"/>
</dbReference>
<accession>A0A1I1ZEM2</accession>
<evidence type="ECO:0000256" key="4">
    <source>
        <dbReference type="ARBA" id="ARBA00022801"/>
    </source>
</evidence>
<evidence type="ECO:0000256" key="8">
    <source>
        <dbReference type="RuleBase" id="RU363068"/>
    </source>
</evidence>
<dbReference type="InterPro" id="IPR029058">
    <property type="entry name" value="AB_hydrolase_fold"/>
</dbReference>
<comment type="similarity">
    <text evidence="1 8">Belongs to the esterase D family.</text>
</comment>
<feature type="active site" description="Charge relay system" evidence="7">
    <location>
        <position position="225"/>
    </location>
</feature>
<dbReference type="GO" id="GO:0046294">
    <property type="term" value="P:formaldehyde catabolic process"/>
    <property type="evidence" value="ECO:0007669"/>
    <property type="project" value="InterPro"/>
</dbReference>
<keyword evidence="4 8" id="KW-0378">Hydrolase</keyword>